<keyword evidence="5 6" id="KW-0472">Membrane</keyword>
<dbReference type="OrthoDB" id="2865957at2"/>
<evidence type="ECO:0000256" key="6">
    <source>
        <dbReference type="SAM" id="Phobius"/>
    </source>
</evidence>
<dbReference type="GO" id="GO:0005886">
    <property type="term" value="C:plasma membrane"/>
    <property type="evidence" value="ECO:0007669"/>
    <property type="project" value="UniProtKB-SubCell"/>
</dbReference>
<evidence type="ECO:0000256" key="4">
    <source>
        <dbReference type="ARBA" id="ARBA00022989"/>
    </source>
</evidence>
<sequence length="209" mass="23573">MDTDRIKRFLIVLFGLFLEAFSYYHFNYQNSLAEGGFMGIALLGKYIFDISPALTTLLLDFPLFILGLKVKGHKFFIYSLFAATAFSIFYDLCERFSPFVFDFSDSMILGSILSGLSTGFSIGLVLRYGTASGGEEVMALLLHKRFGLEIGTFFIISDLVVLICSLWYLPLLKVFYTMIAVIVSGVTITWTHRIGKKTLESKKWAHLSN</sequence>
<comment type="caution">
    <text evidence="7">The sequence shown here is derived from an EMBL/GenBank/DDBJ whole genome shotgun (WGS) entry which is preliminary data.</text>
</comment>
<evidence type="ECO:0008006" key="9">
    <source>
        <dbReference type="Google" id="ProtNLM"/>
    </source>
</evidence>
<evidence type="ECO:0000256" key="2">
    <source>
        <dbReference type="ARBA" id="ARBA00022475"/>
    </source>
</evidence>
<comment type="subcellular location">
    <subcellularLocation>
        <location evidence="1">Cell membrane</location>
        <topology evidence="1">Multi-pass membrane protein</topology>
    </subcellularLocation>
</comment>
<feature type="transmembrane region" description="Helical" evidence="6">
    <location>
        <begin position="146"/>
        <end position="168"/>
    </location>
</feature>
<feature type="transmembrane region" description="Helical" evidence="6">
    <location>
        <begin position="46"/>
        <end position="68"/>
    </location>
</feature>
<evidence type="ECO:0000256" key="5">
    <source>
        <dbReference type="ARBA" id="ARBA00023136"/>
    </source>
</evidence>
<dbReference type="Pfam" id="PF02588">
    <property type="entry name" value="YitT_membrane"/>
    <property type="match status" value="1"/>
</dbReference>
<feature type="transmembrane region" description="Helical" evidence="6">
    <location>
        <begin position="174"/>
        <end position="192"/>
    </location>
</feature>
<dbReference type="EMBL" id="QJKK01000005">
    <property type="protein sequence ID" value="RAL24093.1"/>
    <property type="molecule type" value="Genomic_DNA"/>
</dbReference>
<reference evidence="7 8" key="1">
    <citation type="submission" date="2018-06" db="EMBL/GenBank/DDBJ databases">
        <title>Thermoflavimicrobium daqus sp. nov., a thermophilic microbe isolated from Moutai-flavour Daqu.</title>
        <authorList>
            <person name="Wang X."/>
            <person name="Zhou H."/>
        </authorList>
    </citation>
    <scope>NUCLEOTIDE SEQUENCE [LARGE SCALE GENOMIC DNA]</scope>
    <source>
        <strain evidence="7 8">FBKL4.011</strain>
    </source>
</reference>
<name>A0A364K3Z9_9BACL</name>
<protein>
    <recommendedName>
        <fullName evidence="9">YitT family protein</fullName>
    </recommendedName>
</protein>
<reference evidence="7 8" key="2">
    <citation type="submission" date="2018-06" db="EMBL/GenBank/DDBJ databases">
        <authorList>
            <person name="Zhirakovskaya E."/>
        </authorList>
    </citation>
    <scope>NUCLEOTIDE SEQUENCE [LARGE SCALE GENOMIC DNA]</scope>
    <source>
        <strain evidence="7 8">FBKL4.011</strain>
    </source>
</reference>
<feature type="transmembrane region" description="Helical" evidence="6">
    <location>
        <begin position="75"/>
        <end position="92"/>
    </location>
</feature>
<organism evidence="7 8">
    <name type="scientific">Thermoflavimicrobium daqui</name>
    <dbReference type="NCBI Taxonomy" id="2137476"/>
    <lineage>
        <taxon>Bacteria</taxon>
        <taxon>Bacillati</taxon>
        <taxon>Bacillota</taxon>
        <taxon>Bacilli</taxon>
        <taxon>Bacillales</taxon>
        <taxon>Thermoactinomycetaceae</taxon>
        <taxon>Thermoflavimicrobium</taxon>
    </lineage>
</organism>
<gene>
    <name evidence="7" type="ORF">DL897_10385</name>
</gene>
<feature type="transmembrane region" description="Helical" evidence="6">
    <location>
        <begin position="9"/>
        <end position="26"/>
    </location>
</feature>
<dbReference type="AlphaFoldDB" id="A0A364K3Z9"/>
<keyword evidence="2" id="KW-1003">Cell membrane</keyword>
<proteinExistence type="predicted"/>
<feature type="transmembrane region" description="Helical" evidence="6">
    <location>
        <begin position="107"/>
        <end position="126"/>
    </location>
</feature>
<keyword evidence="3 6" id="KW-0812">Transmembrane</keyword>
<keyword evidence="4 6" id="KW-1133">Transmembrane helix</keyword>
<evidence type="ECO:0000313" key="7">
    <source>
        <dbReference type="EMBL" id="RAL24093.1"/>
    </source>
</evidence>
<dbReference type="InterPro" id="IPR003740">
    <property type="entry name" value="YitT"/>
</dbReference>
<evidence type="ECO:0000256" key="1">
    <source>
        <dbReference type="ARBA" id="ARBA00004651"/>
    </source>
</evidence>
<accession>A0A364K3Z9</accession>
<dbReference type="RefSeq" id="WP_113659086.1">
    <property type="nucleotide sequence ID" value="NZ_KZ845667.1"/>
</dbReference>
<keyword evidence="8" id="KW-1185">Reference proteome</keyword>
<dbReference type="Proteomes" id="UP000251213">
    <property type="component" value="Unassembled WGS sequence"/>
</dbReference>
<dbReference type="PANTHER" id="PTHR33545:SF10">
    <property type="entry name" value="UPF0750 MEMBRANE PROTEIN YPJC"/>
    <property type="match status" value="1"/>
</dbReference>
<dbReference type="PANTHER" id="PTHR33545">
    <property type="entry name" value="UPF0750 MEMBRANE PROTEIN YITT-RELATED"/>
    <property type="match status" value="1"/>
</dbReference>
<evidence type="ECO:0000256" key="3">
    <source>
        <dbReference type="ARBA" id="ARBA00022692"/>
    </source>
</evidence>
<dbReference type="InterPro" id="IPR051461">
    <property type="entry name" value="UPF0750_membrane"/>
</dbReference>
<evidence type="ECO:0000313" key="8">
    <source>
        <dbReference type="Proteomes" id="UP000251213"/>
    </source>
</evidence>